<proteinExistence type="predicted"/>
<evidence type="ECO:0000313" key="1">
    <source>
        <dbReference type="EMBL" id="KKM76713.1"/>
    </source>
</evidence>
<organism evidence="1">
    <name type="scientific">marine sediment metagenome</name>
    <dbReference type="NCBI Taxonomy" id="412755"/>
    <lineage>
        <taxon>unclassified sequences</taxon>
        <taxon>metagenomes</taxon>
        <taxon>ecological metagenomes</taxon>
    </lineage>
</organism>
<dbReference type="AlphaFoldDB" id="A0A0F9K412"/>
<protein>
    <submittedName>
        <fullName evidence="1">Uncharacterized protein</fullName>
    </submittedName>
</protein>
<dbReference type="EMBL" id="LAZR01008759">
    <property type="protein sequence ID" value="KKM76713.1"/>
    <property type="molecule type" value="Genomic_DNA"/>
</dbReference>
<accession>A0A0F9K412</accession>
<name>A0A0F9K412_9ZZZZ</name>
<reference evidence="1" key="1">
    <citation type="journal article" date="2015" name="Nature">
        <title>Complex archaea that bridge the gap between prokaryotes and eukaryotes.</title>
        <authorList>
            <person name="Spang A."/>
            <person name="Saw J.H."/>
            <person name="Jorgensen S.L."/>
            <person name="Zaremba-Niedzwiedzka K."/>
            <person name="Martijn J."/>
            <person name="Lind A.E."/>
            <person name="van Eijk R."/>
            <person name="Schleper C."/>
            <person name="Guy L."/>
            <person name="Ettema T.J."/>
        </authorList>
    </citation>
    <scope>NUCLEOTIDE SEQUENCE</scope>
</reference>
<comment type="caution">
    <text evidence="1">The sequence shown here is derived from an EMBL/GenBank/DDBJ whole genome shotgun (WGS) entry which is preliminary data.</text>
</comment>
<gene>
    <name evidence="1" type="ORF">LCGC14_1377350</name>
</gene>
<sequence>MEDIIEAIYIRTKIEKGLKDSEEGKLYTHEEAKERLAKWLN</sequence>